<dbReference type="PANTHER" id="PTHR11183">
    <property type="entry name" value="GLYCOGENIN SUBFAMILY MEMBER"/>
    <property type="match status" value="1"/>
</dbReference>
<dbReference type="Proteomes" id="UP000225277">
    <property type="component" value="Unassembled WGS sequence"/>
</dbReference>
<dbReference type="RefSeq" id="XP_023622626.1">
    <property type="nucleotide sequence ID" value="XM_023766858.1"/>
</dbReference>
<gene>
    <name evidence="2" type="ORF">RCC_01564</name>
</gene>
<dbReference type="InterPro" id="IPR050587">
    <property type="entry name" value="GNT1/Glycosyltrans_8"/>
</dbReference>
<dbReference type="Gene3D" id="3.90.550.10">
    <property type="entry name" value="Spore Coat Polysaccharide Biosynthesis Protein SpsA, Chain A"/>
    <property type="match status" value="1"/>
</dbReference>
<evidence type="ECO:0008006" key="4">
    <source>
        <dbReference type="Google" id="ProtNLM"/>
    </source>
</evidence>
<dbReference type="SUPFAM" id="SSF53448">
    <property type="entry name" value="Nucleotide-diphospho-sugar transferases"/>
    <property type="match status" value="1"/>
</dbReference>
<feature type="compositionally biased region" description="Basic and acidic residues" evidence="1">
    <location>
        <begin position="66"/>
        <end position="122"/>
    </location>
</feature>
<organism evidence="2 3">
    <name type="scientific">Ramularia collo-cygni</name>
    <dbReference type="NCBI Taxonomy" id="112498"/>
    <lineage>
        <taxon>Eukaryota</taxon>
        <taxon>Fungi</taxon>
        <taxon>Dikarya</taxon>
        <taxon>Ascomycota</taxon>
        <taxon>Pezizomycotina</taxon>
        <taxon>Dothideomycetes</taxon>
        <taxon>Dothideomycetidae</taxon>
        <taxon>Mycosphaerellales</taxon>
        <taxon>Mycosphaerellaceae</taxon>
        <taxon>Ramularia</taxon>
    </lineage>
</organism>
<dbReference type="AlphaFoldDB" id="A0A2D3USQ3"/>
<keyword evidence="3" id="KW-1185">Reference proteome</keyword>
<dbReference type="InterPro" id="IPR029044">
    <property type="entry name" value="Nucleotide-diphossugar_trans"/>
</dbReference>
<evidence type="ECO:0000313" key="3">
    <source>
        <dbReference type="Proteomes" id="UP000225277"/>
    </source>
</evidence>
<evidence type="ECO:0000256" key="1">
    <source>
        <dbReference type="SAM" id="MobiDB-lite"/>
    </source>
</evidence>
<dbReference type="STRING" id="112498.A0A2D3USQ3"/>
<name>A0A2D3USQ3_9PEZI</name>
<evidence type="ECO:0000313" key="2">
    <source>
        <dbReference type="EMBL" id="CZT15730.1"/>
    </source>
</evidence>
<feature type="region of interest" description="Disordered" evidence="1">
    <location>
        <begin position="50"/>
        <end position="136"/>
    </location>
</feature>
<reference evidence="2 3" key="1">
    <citation type="submission" date="2016-03" db="EMBL/GenBank/DDBJ databases">
        <authorList>
            <person name="Ploux O."/>
        </authorList>
    </citation>
    <scope>NUCLEOTIDE SEQUENCE [LARGE SCALE GENOMIC DNA]</scope>
    <source>
        <strain evidence="2 3">URUG2</strain>
    </source>
</reference>
<dbReference type="EMBL" id="FJUY01000002">
    <property type="protein sequence ID" value="CZT15730.1"/>
    <property type="molecule type" value="Genomic_DNA"/>
</dbReference>
<proteinExistence type="predicted"/>
<protein>
    <recommendedName>
        <fullName evidence="4">Glycosyltransferase family 8 protein</fullName>
    </recommendedName>
</protein>
<dbReference type="GeneID" id="35596802"/>
<sequence>MAVVGARNLLFLFAAMAILLIFWTSSSFTTGSRWTPDMAKTDLLNPLKDVKNAPEVHGPPTMAEESDAKFKAEEEQAIKEKAEKEAAEKERVKAEKEAADNLAKDDKTRPKKPTAADKDTPSKVDPNAAATTTTKSEFNEEKYAFQQDLKLENPKFDTTSLRRYKPHNYRGPGHETFATYFSTRDSSLHDPYFLAAQQLAYRLLWDPRSKSAKHPLTVFVAPFISDEQRDLLQAAGALVKELDLVPWHPAVATYARWRDLFSKLNMWEQTDFSRITFLDLDTFPVENIDAIFDNAKSQKCNPELLPVEDKPAEKEICDYTFTGTEVPGYKEINVGVMVFNPNKAMHTRLMREYVNTEKYDSKMAEQAFLSFAYRTDGPFPAAFVDRTWNGFFPQHDEEGKLKIIHEKLWAQNDHLPWANSMFGDTWKAMRELYESDAFVELRKKDGRREY</sequence>
<dbReference type="OrthoDB" id="2014201at2759"/>
<accession>A0A2D3USQ3</accession>